<organism evidence="1">
    <name type="scientific">Arundo donax</name>
    <name type="common">Giant reed</name>
    <name type="synonym">Donax arundinaceus</name>
    <dbReference type="NCBI Taxonomy" id="35708"/>
    <lineage>
        <taxon>Eukaryota</taxon>
        <taxon>Viridiplantae</taxon>
        <taxon>Streptophyta</taxon>
        <taxon>Embryophyta</taxon>
        <taxon>Tracheophyta</taxon>
        <taxon>Spermatophyta</taxon>
        <taxon>Magnoliopsida</taxon>
        <taxon>Liliopsida</taxon>
        <taxon>Poales</taxon>
        <taxon>Poaceae</taxon>
        <taxon>PACMAD clade</taxon>
        <taxon>Arundinoideae</taxon>
        <taxon>Arundineae</taxon>
        <taxon>Arundo</taxon>
    </lineage>
</organism>
<sequence length="28" mass="3114">MISCNLSMCFIYVSFPEEVISTVGRVST</sequence>
<accession>A0A0A9AVW8</accession>
<name>A0A0A9AVW8_ARUDO</name>
<reference evidence="1" key="2">
    <citation type="journal article" date="2015" name="Data Brief">
        <title>Shoot transcriptome of the giant reed, Arundo donax.</title>
        <authorList>
            <person name="Barrero R.A."/>
            <person name="Guerrero F.D."/>
            <person name="Moolhuijzen P."/>
            <person name="Goolsby J.A."/>
            <person name="Tidwell J."/>
            <person name="Bellgard S.E."/>
            <person name="Bellgard M.I."/>
        </authorList>
    </citation>
    <scope>NUCLEOTIDE SEQUENCE</scope>
    <source>
        <tissue evidence="1">Shoot tissue taken approximately 20 cm above the soil surface</tissue>
    </source>
</reference>
<reference evidence="1" key="1">
    <citation type="submission" date="2014-09" db="EMBL/GenBank/DDBJ databases">
        <authorList>
            <person name="Magalhaes I.L.F."/>
            <person name="Oliveira U."/>
            <person name="Santos F.R."/>
            <person name="Vidigal T.H.D.A."/>
            <person name="Brescovit A.D."/>
            <person name="Santos A.J."/>
        </authorList>
    </citation>
    <scope>NUCLEOTIDE SEQUENCE</scope>
    <source>
        <tissue evidence="1">Shoot tissue taken approximately 20 cm above the soil surface</tissue>
    </source>
</reference>
<dbReference type="EMBL" id="GBRH01244850">
    <property type="protein sequence ID" value="JAD53045.1"/>
    <property type="molecule type" value="Transcribed_RNA"/>
</dbReference>
<proteinExistence type="predicted"/>
<protein>
    <submittedName>
        <fullName evidence="1">Uncharacterized protein</fullName>
    </submittedName>
</protein>
<evidence type="ECO:0000313" key="1">
    <source>
        <dbReference type="EMBL" id="JAD53045.1"/>
    </source>
</evidence>
<dbReference type="AlphaFoldDB" id="A0A0A9AVW8"/>